<dbReference type="EMBL" id="AZBU02000013">
    <property type="protein sequence ID" value="TKR58502.1"/>
    <property type="molecule type" value="Genomic_DNA"/>
</dbReference>
<protein>
    <submittedName>
        <fullName evidence="1">Uncharacterized protein</fullName>
    </submittedName>
</protein>
<name>A0A4U5LRA0_STECR</name>
<organism evidence="1 2">
    <name type="scientific">Steinernema carpocapsae</name>
    <name type="common">Entomopathogenic nematode</name>
    <dbReference type="NCBI Taxonomy" id="34508"/>
    <lineage>
        <taxon>Eukaryota</taxon>
        <taxon>Metazoa</taxon>
        <taxon>Ecdysozoa</taxon>
        <taxon>Nematoda</taxon>
        <taxon>Chromadorea</taxon>
        <taxon>Rhabditida</taxon>
        <taxon>Tylenchina</taxon>
        <taxon>Panagrolaimomorpha</taxon>
        <taxon>Strongyloidoidea</taxon>
        <taxon>Steinernematidae</taxon>
        <taxon>Steinernema</taxon>
    </lineage>
</organism>
<sequence length="249" mass="28711">MTSFETFPSFDSKTFKPPLPEDVAQFQAHFATLINSNSIRQILLDSSEASLVQLKHEMTKSPSWTRSKTFLDLASEFFLATLAQKHFPVEPTFYNFISAFVYTRERLLQLGFGFRDTPMSLNKASEELNLRLTLEARKLAVDVERLVRFFTPPLFFHGLLQFCAHFAKHGLSAGLGVKEYWLQAQTLLSVPYHEIQFQHDTATVAKDGWVLKIAMPKNSREYIKTLYRSSEWSKKKMQLNSNADFPKIE</sequence>
<gene>
    <name evidence="1" type="ORF">L596_029939</name>
</gene>
<comment type="caution">
    <text evidence="1">The sequence shown here is derived from an EMBL/GenBank/DDBJ whole genome shotgun (WGS) entry which is preliminary data.</text>
</comment>
<accession>A0A4U5LRA0</accession>
<proteinExistence type="predicted"/>
<reference evidence="1 2" key="2">
    <citation type="journal article" date="2019" name="G3 (Bethesda)">
        <title>Hybrid Assembly of the Genome of the Entomopathogenic Nematode Steinernema carpocapsae Identifies the X-Chromosome.</title>
        <authorList>
            <person name="Serra L."/>
            <person name="Macchietto M."/>
            <person name="Macias-Munoz A."/>
            <person name="McGill C.J."/>
            <person name="Rodriguez I.M."/>
            <person name="Rodriguez B."/>
            <person name="Murad R."/>
            <person name="Mortazavi A."/>
        </authorList>
    </citation>
    <scope>NUCLEOTIDE SEQUENCE [LARGE SCALE GENOMIC DNA]</scope>
    <source>
        <strain evidence="1 2">ALL</strain>
    </source>
</reference>
<evidence type="ECO:0000313" key="1">
    <source>
        <dbReference type="EMBL" id="TKR58502.1"/>
    </source>
</evidence>
<keyword evidence="2" id="KW-1185">Reference proteome</keyword>
<dbReference type="Proteomes" id="UP000298663">
    <property type="component" value="Unassembled WGS sequence"/>
</dbReference>
<reference evidence="1 2" key="1">
    <citation type="journal article" date="2015" name="Genome Biol.">
        <title>Comparative genomics of Steinernema reveals deeply conserved gene regulatory networks.</title>
        <authorList>
            <person name="Dillman A.R."/>
            <person name="Macchietto M."/>
            <person name="Porter C.F."/>
            <person name="Rogers A."/>
            <person name="Williams B."/>
            <person name="Antoshechkin I."/>
            <person name="Lee M.M."/>
            <person name="Goodwin Z."/>
            <person name="Lu X."/>
            <person name="Lewis E.E."/>
            <person name="Goodrich-Blair H."/>
            <person name="Stock S.P."/>
            <person name="Adams B.J."/>
            <person name="Sternberg P.W."/>
            <person name="Mortazavi A."/>
        </authorList>
    </citation>
    <scope>NUCLEOTIDE SEQUENCE [LARGE SCALE GENOMIC DNA]</scope>
    <source>
        <strain evidence="1 2">ALL</strain>
    </source>
</reference>
<evidence type="ECO:0000313" key="2">
    <source>
        <dbReference type="Proteomes" id="UP000298663"/>
    </source>
</evidence>
<dbReference type="AlphaFoldDB" id="A0A4U5LRA0"/>